<evidence type="ECO:0000256" key="3">
    <source>
        <dbReference type="ARBA" id="ARBA00023004"/>
    </source>
</evidence>
<dbReference type="Pfam" id="PF00355">
    <property type="entry name" value="Rieske"/>
    <property type="match status" value="1"/>
</dbReference>
<dbReference type="PANTHER" id="PTHR42782:SF2">
    <property type="entry name" value="3-OXOACYL-[ACYL-CARRIER-PROTEIN] SYNTHASE-LIKE PROTEIN"/>
    <property type="match status" value="1"/>
</dbReference>
<dbReference type="InterPro" id="IPR007402">
    <property type="entry name" value="DUF455"/>
</dbReference>
<dbReference type="CDD" id="cd03467">
    <property type="entry name" value="Rieske"/>
    <property type="match status" value="1"/>
</dbReference>
<dbReference type="OrthoDB" id="426882at2759"/>
<comment type="caution">
    <text evidence="7">The sequence shown here is derived from an EMBL/GenBank/DDBJ whole genome shotgun (WGS) entry which is preliminary data.</text>
</comment>
<dbReference type="Pfam" id="PF04305">
    <property type="entry name" value="DUF455"/>
    <property type="match status" value="1"/>
</dbReference>
<dbReference type="SUPFAM" id="SSF50022">
    <property type="entry name" value="ISP domain"/>
    <property type="match status" value="1"/>
</dbReference>
<accession>A0A4T0FT71</accession>
<keyword evidence="2" id="KW-0479">Metal-binding</keyword>
<keyword evidence="3" id="KW-0408">Iron</keyword>
<evidence type="ECO:0000259" key="6">
    <source>
        <dbReference type="PROSITE" id="PS51296"/>
    </source>
</evidence>
<keyword evidence="8" id="KW-1185">Reference proteome</keyword>
<dbReference type="InterPro" id="IPR009078">
    <property type="entry name" value="Ferritin-like_SF"/>
</dbReference>
<name>A0A4T0FT71_9BASI</name>
<keyword evidence="1" id="KW-0001">2Fe-2S</keyword>
<dbReference type="GO" id="GO:0046872">
    <property type="term" value="F:metal ion binding"/>
    <property type="evidence" value="ECO:0007669"/>
    <property type="project" value="UniProtKB-KW"/>
</dbReference>
<dbReference type="InterPro" id="IPR036922">
    <property type="entry name" value="Rieske_2Fe-2S_sf"/>
</dbReference>
<feature type="region of interest" description="Disordered" evidence="5">
    <location>
        <begin position="469"/>
        <end position="488"/>
    </location>
</feature>
<keyword evidence="4" id="KW-0411">Iron-sulfur</keyword>
<evidence type="ECO:0000256" key="1">
    <source>
        <dbReference type="ARBA" id="ARBA00022714"/>
    </source>
</evidence>
<dbReference type="Gene3D" id="2.102.10.10">
    <property type="entry name" value="Rieske [2Fe-2S] iron-sulphur domain"/>
    <property type="match status" value="1"/>
</dbReference>
<dbReference type="PROSITE" id="PS51296">
    <property type="entry name" value="RIESKE"/>
    <property type="match status" value="1"/>
</dbReference>
<gene>
    <name evidence="7" type="ORF">E3P99_00840</name>
</gene>
<evidence type="ECO:0000313" key="7">
    <source>
        <dbReference type="EMBL" id="TIA91922.1"/>
    </source>
</evidence>
<sequence length="488" mass="54541">MSLPFTIMGLVKVSRVDDLKDHKRHVVTLRAGGEYQTVVLFRMEALEEDGRMRTREYYAIESNCPHAGAPMENATLEWVEDDMEDIVDVIAVCPYHSYDISLSTGESSFGVKACAFNVEQQGNDIWIETPGATQSWEVLSVRPVSEEFAESKKNPTLLQHVDTLIAPNQEPKTLAHWAVLILKTADPELKVAYTKRAGQLFKSGKVKVIGKATPPEKPPRSDLNEVDPSRAGRRGKAGSLQSRIALLHSLANIELWAIDLAWDIIARFSHASPDSAAASTSQRMPMEYFSDWLQVAMDEAKHFSLLRRRLEEMGSFFGALPVHAALWDSAEDTKHSLISRLSIIHLVHEARGLDVNPATIAKFRASGDMESTEVLETIHHDEITHVTAGHRWHLFCCKHKNLDPVEAFRNEVKLNFSGKLRGPFNVDDRHKAGLSEPWYNDLQGEKSSTYAPTLIKSVKEQAIADALKQSDKGVEESNITESLKQTSI</sequence>
<dbReference type="PANTHER" id="PTHR42782">
    <property type="entry name" value="SI:CH73-314G15.3"/>
    <property type="match status" value="1"/>
</dbReference>
<dbReference type="AlphaFoldDB" id="A0A4T0FT71"/>
<dbReference type="EMBL" id="SPNW01000009">
    <property type="protein sequence ID" value="TIA91922.1"/>
    <property type="molecule type" value="Genomic_DNA"/>
</dbReference>
<dbReference type="GO" id="GO:0051537">
    <property type="term" value="F:2 iron, 2 sulfur cluster binding"/>
    <property type="evidence" value="ECO:0007669"/>
    <property type="project" value="UniProtKB-KW"/>
</dbReference>
<dbReference type="SUPFAM" id="SSF47240">
    <property type="entry name" value="Ferritin-like"/>
    <property type="match status" value="1"/>
</dbReference>
<feature type="region of interest" description="Disordered" evidence="5">
    <location>
        <begin position="210"/>
        <end position="235"/>
    </location>
</feature>
<feature type="compositionally biased region" description="Polar residues" evidence="5">
    <location>
        <begin position="477"/>
        <end position="488"/>
    </location>
</feature>
<organism evidence="7 8">
    <name type="scientific">Wallemia hederae</name>
    <dbReference type="NCBI Taxonomy" id="1540922"/>
    <lineage>
        <taxon>Eukaryota</taxon>
        <taxon>Fungi</taxon>
        <taxon>Dikarya</taxon>
        <taxon>Basidiomycota</taxon>
        <taxon>Wallemiomycotina</taxon>
        <taxon>Wallemiomycetes</taxon>
        <taxon>Wallemiales</taxon>
        <taxon>Wallemiaceae</taxon>
        <taxon>Wallemia</taxon>
    </lineage>
</organism>
<feature type="compositionally biased region" description="Basic and acidic residues" evidence="5">
    <location>
        <begin position="217"/>
        <end position="230"/>
    </location>
</feature>
<evidence type="ECO:0000256" key="2">
    <source>
        <dbReference type="ARBA" id="ARBA00022723"/>
    </source>
</evidence>
<dbReference type="CDD" id="cd00657">
    <property type="entry name" value="Ferritin_like"/>
    <property type="match status" value="1"/>
</dbReference>
<feature type="domain" description="Rieske" evidence="6">
    <location>
        <begin position="56"/>
        <end position="127"/>
    </location>
</feature>
<evidence type="ECO:0000256" key="4">
    <source>
        <dbReference type="ARBA" id="ARBA00023014"/>
    </source>
</evidence>
<dbReference type="Proteomes" id="UP000310189">
    <property type="component" value="Unassembled WGS sequence"/>
</dbReference>
<protein>
    <recommendedName>
        <fullName evidence="6">Rieske domain-containing protein</fullName>
    </recommendedName>
</protein>
<proteinExistence type="predicted"/>
<dbReference type="InterPro" id="IPR017941">
    <property type="entry name" value="Rieske_2Fe-2S"/>
</dbReference>
<evidence type="ECO:0000313" key="8">
    <source>
        <dbReference type="Proteomes" id="UP000310189"/>
    </source>
</evidence>
<evidence type="ECO:0000256" key="5">
    <source>
        <dbReference type="SAM" id="MobiDB-lite"/>
    </source>
</evidence>
<reference evidence="7 8" key="1">
    <citation type="submission" date="2019-03" db="EMBL/GenBank/DDBJ databases">
        <title>Sequencing 23 genomes of Wallemia ichthyophaga.</title>
        <authorList>
            <person name="Gostincar C."/>
        </authorList>
    </citation>
    <scope>NUCLEOTIDE SEQUENCE [LARGE SCALE GENOMIC DNA]</scope>
    <source>
        <strain evidence="7 8">EXF-5753</strain>
    </source>
</reference>